<dbReference type="EMBL" id="UYSL01020827">
    <property type="protein sequence ID" value="VDL76276.1"/>
    <property type="molecule type" value="Genomic_DNA"/>
</dbReference>
<organism evidence="4">
    <name type="scientific">Nippostrongylus brasiliensis</name>
    <name type="common">Rat hookworm</name>
    <dbReference type="NCBI Taxonomy" id="27835"/>
    <lineage>
        <taxon>Eukaryota</taxon>
        <taxon>Metazoa</taxon>
        <taxon>Ecdysozoa</taxon>
        <taxon>Nematoda</taxon>
        <taxon>Chromadorea</taxon>
        <taxon>Rhabditida</taxon>
        <taxon>Rhabditina</taxon>
        <taxon>Rhabditomorpha</taxon>
        <taxon>Strongyloidea</taxon>
        <taxon>Heligmosomidae</taxon>
        <taxon>Nippostrongylus</taxon>
    </lineage>
</organism>
<accession>A0A0N4Y8V5</accession>
<reference evidence="2 3" key="2">
    <citation type="submission" date="2018-11" db="EMBL/GenBank/DDBJ databases">
        <authorList>
            <consortium name="Pathogen Informatics"/>
        </authorList>
    </citation>
    <scope>NUCLEOTIDE SEQUENCE [LARGE SCALE GENOMIC DNA]</scope>
</reference>
<feature type="transmembrane region" description="Helical" evidence="1">
    <location>
        <begin position="87"/>
        <end position="107"/>
    </location>
</feature>
<protein>
    <submittedName>
        <fullName evidence="4">DUF1707 domain-containing protein</fullName>
    </submittedName>
</protein>
<dbReference type="Proteomes" id="UP000271162">
    <property type="component" value="Unassembled WGS sequence"/>
</dbReference>
<sequence>MTGQDPQIQTLEEFVARLRNDVRYFGKLDNPASFEQAVSKAQMVEQLLTEAVADRLMHPGSVGEAQVRNGTPWNVLQSNGRLMVGPFFGALLVFPIIVINVVLSWYLDSFSRSEETFAVLTVSVVVDWGIWPHTVHHRHLTMAGCHARRVGLFFSC</sequence>
<evidence type="ECO:0000256" key="1">
    <source>
        <dbReference type="SAM" id="Phobius"/>
    </source>
</evidence>
<proteinExistence type="predicted"/>
<name>A0A0N4Y8V5_NIPBR</name>
<gene>
    <name evidence="2" type="ORF">NBR_LOCUS12687</name>
</gene>
<evidence type="ECO:0000313" key="2">
    <source>
        <dbReference type="EMBL" id="VDL76276.1"/>
    </source>
</evidence>
<keyword evidence="1" id="KW-1133">Transmembrane helix</keyword>
<dbReference type="WBParaSite" id="NBR_0001268601-mRNA-1">
    <property type="protein sequence ID" value="NBR_0001268601-mRNA-1"/>
    <property type="gene ID" value="NBR_0001268601"/>
</dbReference>
<keyword evidence="3" id="KW-1185">Reference proteome</keyword>
<evidence type="ECO:0000313" key="3">
    <source>
        <dbReference type="Proteomes" id="UP000271162"/>
    </source>
</evidence>
<dbReference type="OrthoDB" id="5871270at2759"/>
<dbReference type="AlphaFoldDB" id="A0A0N4Y8V5"/>
<reference evidence="4" key="1">
    <citation type="submission" date="2017-02" db="UniProtKB">
        <authorList>
            <consortium name="WormBaseParasite"/>
        </authorList>
    </citation>
    <scope>IDENTIFICATION</scope>
</reference>
<evidence type="ECO:0000313" key="4">
    <source>
        <dbReference type="WBParaSite" id="NBR_0001268601-mRNA-1"/>
    </source>
</evidence>
<keyword evidence="1" id="KW-0812">Transmembrane</keyword>
<keyword evidence="1" id="KW-0472">Membrane</keyword>